<dbReference type="EMBL" id="KV722554">
    <property type="protein sequence ID" value="OCH85936.1"/>
    <property type="molecule type" value="Genomic_DNA"/>
</dbReference>
<evidence type="ECO:0000313" key="2">
    <source>
        <dbReference type="Proteomes" id="UP000250043"/>
    </source>
</evidence>
<evidence type="ECO:0000313" key="1">
    <source>
        <dbReference type="EMBL" id="OCH85936.1"/>
    </source>
</evidence>
<organism evidence="1 2">
    <name type="scientific">Obba rivulosa</name>
    <dbReference type="NCBI Taxonomy" id="1052685"/>
    <lineage>
        <taxon>Eukaryota</taxon>
        <taxon>Fungi</taxon>
        <taxon>Dikarya</taxon>
        <taxon>Basidiomycota</taxon>
        <taxon>Agaricomycotina</taxon>
        <taxon>Agaricomycetes</taxon>
        <taxon>Polyporales</taxon>
        <taxon>Gelatoporiaceae</taxon>
        <taxon>Obba</taxon>
    </lineage>
</organism>
<proteinExistence type="predicted"/>
<dbReference type="AlphaFoldDB" id="A0A8E2AJW5"/>
<dbReference type="InterPro" id="IPR032675">
    <property type="entry name" value="LRR_dom_sf"/>
</dbReference>
<keyword evidence="2" id="KW-1185">Reference proteome</keyword>
<name>A0A8E2AJW5_9APHY</name>
<gene>
    <name evidence="1" type="ORF">OBBRIDRAFT_797668</name>
</gene>
<dbReference type="OrthoDB" id="2815314at2759"/>
<dbReference type="Proteomes" id="UP000250043">
    <property type="component" value="Unassembled WGS sequence"/>
</dbReference>
<accession>A0A8E2AJW5</accession>
<sequence>MSTSLTSPLSMDLVDHFETTLDESLGPPVNLQNAICSGPFPHEIYDMIIDGVAASLKHPDDEGDHADDKEEHARLCEETLVACLLTCKQFVTRSRRHVYRHLMLGSTPNVSRLTAIYHPSRLGAWVRELTIDDVDDESTDEDRSLAPVHWLTSFIPMLSGLQNVESLAFWSLKWAALGAYTRSFILQHFPPTVKELDLRKTNLWNSNQAFRVLHSFPHLSRLILGAVTCEYPNHTRTQITAQVPLHLKELMLHDVLDEHGVNTMPAHVAQWLLAHRFPFGLRKLNLLWSHSNSGTLVALLRKMLPPLEELRLTINIGEWGQDLWENENDPESYALDDDVFSDGDDEVPGGDDSNIPTRHEQWLGQLETEANYWIDEYDAWELLVDKLQESPAMHAPNLQRAIISFHMPWDVSEVTPFLDWISAISPPGMFLDLTMNMKDAGIDYMNLYDIDEGVPRHLDIWRRSSSRVIFRIQWPTCAHYNEVEGLPWLEWLGGQWPRLQELGLPFEGRSARVELLGSSEESACGPLTWIVNDG</sequence>
<dbReference type="Gene3D" id="3.80.10.10">
    <property type="entry name" value="Ribonuclease Inhibitor"/>
    <property type="match status" value="1"/>
</dbReference>
<reference evidence="1 2" key="1">
    <citation type="submission" date="2016-07" db="EMBL/GenBank/DDBJ databases">
        <title>Draft genome of the white-rot fungus Obba rivulosa 3A-2.</title>
        <authorList>
            <consortium name="DOE Joint Genome Institute"/>
            <person name="Miettinen O."/>
            <person name="Riley R."/>
            <person name="Acob R."/>
            <person name="Barry K."/>
            <person name="Cullen D."/>
            <person name="De Vries R."/>
            <person name="Hainaut M."/>
            <person name="Hatakka A."/>
            <person name="Henrissat B."/>
            <person name="Hilden K."/>
            <person name="Kuo R."/>
            <person name="Labutti K."/>
            <person name="Lipzen A."/>
            <person name="Makela M.R."/>
            <person name="Sandor L."/>
            <person name="Spatafora J.W."/>
            <person name="Grigoriev I.V."/>
            <person name="Hibbett D.S."/>
        </authorList>
    </citation>
    <scope>NUCLEOTIDE SEQUENCE [LARGE SCALE GENOMIC DNA]</scope>
    <source>
        <strain evidence="1 2">3A-2</strain>
    </source>
</reference>
<protein>
    <submittedName>
        <fullName evidence="1">Uncharacterized protein</fullName>
    </submittedName>
</protein>